<organism evidence="2 3">
    <name type="scientific">Actinophytocola glycyrrhizae</name>
    <dbReference type="NCBI Taxonomy" id="2044873"/>
    <lineage>
        <taxon>Bacteria</taxon>
        <taxon>Bacillati</taxon>
        <taxon>Actinomycetota</taxon>
        <taxon>Actinomycetes</taxon>
        <taxon>Pseudonocardiales</taxon>
        <taxon>Pseudonocardiaceae</taxon>
    </lineage>
</organism>
<feature type="compositionally biased region" description="Low complexity" evidence="1">
    <location>
        <begin position="141"/>
        <end position="157"/>
    </location>
</feature>
<keyword evidence="3" id="KW-1185">Reference proteome</keyword>
<reference evidence="3" key="1">
    <citation type="journal article" date="2019" name="Int. J. Syst. Evol. Microbiol.">
        <title>The Global Catalogue of Microorganisms (GCM) 10K type strain sequencing project: providing services to taxonomists for standard genome sequencing and annotation.</title>
        <authorList>
            <consortium name="The Broad Institute Genomics Platform"/>
            <consortium name="The Broad Institute Genome Sequencing Center for Infectious Disease"/>
            <person name="Wu L."/>
            <person name="Ma J."/>
        </authorList>
    </citation>
    <scope>NUCLEOTIDE SEQUENCE [LARGE SCALE GENOMIC DNA]</scope>
    <source>
        <strain evidence="3">ZS-22-S1</strain>
    </source>
</reference>
<accession>A0ABV9SAM2</accession>
<proteinExistence type="predicted"/>
<evidence type="ECO:0000313" key="3">
    <source>
        <dbReference type="Proteomes" id="UP001595859"/>
    </source>
</evidence>
<feature type="compositionally biased region" description="Polar residues" evidence="1">
    <location>
        <begin position="77"/>
        <end position="87"/>
    </location>
</feature>
<gene>
    <name evidence="2" type="ORF">ACFPCV_35085</name>
</gene>
<evidence type="ECO:0000313" key="2">
    <source>
        <dbReference type="EMBL" id="MFC4858750.1"/>
    </source>
</evidence>
<evidence type="ECO:0000256" key="1">
    <source>
        <dbReference type="SAM" id="MobiDB-lite"/>
    </source>
</evidence>
<dbReference type="Proteomes" id="UP001595859">
    <property type="component" value="Unassembled WGS sequence"/>
</dbReference>
<dbReference type="EMBL" id="JBHSIS010000024">
    <property type="protein sequence ID" value="MFC4858750.1"/>
    <property type="molecule type" value="Genomic_DNA"/>
</dbReference>
<comment type="caution">
    <text evidence="2">The sequence shown here is derived from an EMBL/GenBank/DDBJ whole genome shotgun (WGS) entry which is preliminary data.</text>
</comment>
<protein>
    <submittedName>
        <fullName evidence="2">Uncharacterized protein</fullName>
    </submittedName>
</protein>
<sequence length="157" mass="16358">MHMVGDVDQLRGDVQAILDEQFDRSEAGEAAVPAADQEVSATFGVDVAGVPQRCQLVDVGLCGTRRGAMRGWACNDASGSPPSSISGQRVGGDGVVDLAGRSEQGLQSRPARDGATGARSRGFQIQQQDSIVGVHDRHVAGSRARGSTSRRPASCWA</sequence>
<feature type="region of interest" description="Disordered" evidence="1">
    <location>
        <begin position="77"/>
        <end position="157"/>
    </location>
</feature>
<name>A0ABV9SAM2_9PSEU</name>
<dbReference type="RefSeq" id="WP_378061410.1">
    <property type="nucleotide sequence ID" value="NZ_JBHSIS010000024.1"/>
</dbReference>